<reference evidence="4 5" key="1">
    <citation type="submission" date="2020-08" db="EMBL/GenBank/DDBJ databases">
        <title>Cohnella phylogeny.</title>
        <authorList>
            <person name="Dunlap C."/>
        </authorList>
    </citation>
    <scope>NUCLEOTIDE SEQUENCE [LARGE SCALE GENOMIC DNA]</scope>
    <source>
        <strain evidence="4 5">DSM 25241</strain>
    </source>
</reference>
<dbReference type="GO" id="GO:0008831">
    <property type="term" value="F:dTDP-4-dehydrorhamnose reductase activity"/>
    <property type="evidence" value="ECO:0007669"/>
    <property type="project" value="UniProtKB-EC"/>
</dbReference>
<dbReference type="Pfam" id="PF04321">
    <property type="entry name" value="RmlD_sub_bind"/>
    <property type="match status" value="1"/>
</dbReference>
<accession>A0A841SWU6</accession>
<evidence type="ECO:0000313" key="4">
    <source>
        <dbReference type="EMBL" id="MBB6635106.1"/>
    </source>
</evidence>
<dbReference type="InterPro" id="IPR029903">
    <property type="entry name" value="RmlD-like-bd"/>
</dbReference>
<dbReference type="UniPathway" id="UPA00124"/>
<sequence length="296" mass="32812">MERAFGRVAVTGAGGLLGYDVSKALLPHAEQVYAWKRADLDVTDLHAVLAMFRERRPEAVVHAAAYTRIDQAESEPDLAFQANAIGARNVALAAETVGAKMVYVSTDHVFPGTGDIAWNEYRETQPVNVYGSTKRAGEWLAGSLLPRLFIVRTSWLFGEGGPNFVETMLNMAKRKEPIRVVGDQIGSPTYAADLARAIVRLLATEKYGTYHISNSGSCSWYEFAERIFELAGIEAELAAVTSAEFKRPAARPPYSVLDHMALKANGFPPMRAWEEALREYMGRRRQLAKEPRPFEC</sequence>
<dbReference type="NCBIfam" id="TIGR01214">
    <property type="entry name" value="rmlD"/>
    <property type="match status" value="1"/>
</dbReference>
<dbReference type="PANTHER" id="PTHR10491:SF4">
    <property type="entry name" value="METHIONINE ADENOSYLTRANSFERASE 2 SUBUNIT BETA"/>
    <property type="match status" value="1"/>
</dbReference>
<comment type="caution">
    <text evidence="4">The sequence shown here is derived from an EMBL/GenBank/DDBJ whole genome shotgun (WGS) entry which is preliminary data.</text>
</comment>
<dbReference type="Gene3D" id="3.40.50.720">
    <property type="entry name" value="NAD(P)-binding Rossmann-like Domain"/>
    <property type="match status" value="1"/>
</dbReference>
<dbReference type="InterPro" id="IPR005913">
    <property type="entry name" value="dTDP_dehydrorham_reduct"/>
</dbReference>
<dbReference type="Gene3D" id="3.90.25.10">
    <property type="entry name" value="UDP-galactose 4-epimerase, domain 1"/>
    <property type="match status" value="1"/>
</dbReference>
<protein>
    <recommendedName>
        <fullName evidence="2">dTDP-4-dehydrorhamnose reductase</fullName>
        <ecNumber evidence="2">1.1.1.133</ecNumber>
    </recommendedName>
</protein>
<comment type="function">
    <text evidence="2">Catalyzes the reduction of dTDP-6-deoxy-L-lyxo-4-hexulose to yield dTDP-L-rhamnose.</text>
</comment>
<dbReference type="EC" id="1.1.1.133" evidence="2"/>
<dbReference type="CDD" id="cd05254">
    <property type="entry name" value="dTDP_HR_like_SDR_e"/>
    <property type="match status" value="1"/>
</dbReference>
<comment type="similarity">
    <text evidence="1 2">Belongs to the dTDP-4-dehydrorhamnose reductase family.</text>
</comment>
<evidence type="ECO:0000256" key="2">
    <source>
        <dbReference type="RuleBase" id="RU364082"/>
    </source>
</evidence>
<dbReference type="SUPFAM" id="SSF51735">
    <property type="entry name" value="NAD(P)-binding Rossmann-fold domains"/>
    <property type="match status" value="1"/>
</dbReference>
<evidence type="ECO:0000256" key="1">
    <source>
        <dbReference type="ARBA" id="ARBA00010944"/>
    </source>
</evidence>
<comment type="pathway">
    <text evidence="2">Carbohydrate biosynthesis; dTDP-L-rhamnose biosynthesis.</text>
</comment>
<keyword evidence="2 4" id="KW-0560">Oxidoreductase</keyword>
<organism evidence="4 5">
    <name type="scientific">Cohnella thailandensis</name>
    <dbReference type="NCBI Taxonomy" id="557557"/>
    <lineage>
        <taxon>Bacteria</taxon>
        <taxon>Bacillati</taxon>
        <taxon>Bacillota</taxon>
        <taxon>Bacilli</taxon>
        <taxon>Bacillales</taxon>
        <taxon>Paenibacillaceae</taxon>
        <taxon>Cohnella</taxon>
    </lineage>
</organism>
<name>A0A841SWU6_9BACL</name>
<gene>
    <name evidence="4" type="primary">rfbD</name>
    <name evidence="4" type="ORF">H7B67_13380</name>
</gene>
<evidence type="ECO:0000259" key="3">
    <source>
        <dbReference type="Pfam" id="PF04321"/>
    </source>
</evidence>
<feature type="domain" description="RmlD-like substrate binding" evidence="3">
    <location>
        <begin position="7"/>
        <end position="282"/>
    </location>
</feature>
<keyword evidence="2" id="KW-0521">NADP</keyword>
<dbReference type="GO" id="GO:0019305">
    <property type="term" value="P:dTDP-rhamnose biosynthetic process"/>
    <property type="evidence" value="ECO:0007669"/>
    <property type="project" value="UniProtKB-UniPathway"/>
</dbReference>
<dbReference type="AlphaFoldDB" id="A0A841SWU6"/>
<dbReference type="PANTHER" id="PTHR10491">
    <property type="entry name" value="DTDP-4-DEHYDRORHAMNOSE REDUCTASE"/>
    <property type="match status" value="1"/>
</dbReference>
<dbReference type="GO" id="GO:0005829">
    <property type="term" value="C:cytosol"/>
    <property type="evidence" value="ECO:0007669"/>
    <property type="project" value="TreeGrafter"/>
</dbReference>
<proteinExistence type="inferred from homology"/>
<dbReference type="InterPro" id="IPR036291">
    <property type="entry name" value="NAD(P)-bd_dom_sf"/>
</dbReference>
<dbReference type="EMBL" id="JACJVQ010000011">
    <property type="protein sequence ID" value="MBB6635106.1"/>
    <property type="molecule type" value="Genomic_DNA"/>
</dbReference>
<evidence type="ECO:0000313" key="5">
    <source>
        <dbReference type="Proteomes" id="UP000535838"/>
    </source>
</evidence>
<dbReference type="RefSeq" id="WP_185120351.1">
    <property type="nucleotide sequence ID" value="NZ_JACJVQ010000011.1"/>
</dbReference>
<keyword evidence="5" id="KW-1185">Reference proteome</keyword>
<dbReference type="Proteomes" id="UP000535838">
    <property type="component" value="Unassembled WGS sequence"/>
</dbReference>